<keyword evidence="5" id="KW-1185">Reference proteome</keyword>
<feature type="domain" description="Peptidase C1A papain C-terminal" evidence="3">
    <location>
        <begin position="18"/>
        <end position="148"/>
    </location>
</feature>
<comment type="caution">
    <text evidence="4">The sequence shown here is derived from an EMBL/GenBank/DDBJ whole genome shotgun (WGS) entry which is preliminary data.</text>
</comment>
<gene>
    <name evidence="4" type="ORF">RND71_021830</name>
</gene>
<dbReference type="Pfam" id="PF00112">
    <property type="entry name" value="Peptidase_C1"/>
    <property type="match status" value="1"/>
</dbReference>
<dbReference type="InterPro" id="IPR038765">
    <property type="entry name" value="Papain-like_cys_pep_sf"/>
</dbReference>
<evidence type="ECO:0000256" key="1">
    <source>
        <dbReference type="ARBA" id="ARBA00008455"/>
    </source>
</evidence>
<keyword evidence="2" id="KW-1133">Transmembrane helix</keyword>
<dbReference type="SMART" id="SM00645">
    <property type="entry name" value="Pept_C1"/>
    <property type="match status" value="1"/>
</dbReference>
<dbReference type="SUPFAM" id="SSF54001">
    <property type="entry name" value="Cysteine proteinases"/>
    <property type="match status" value="1"/>
</dbReference>
<dbReference type="InterPro" id="IPR013128">
    <property type="entry name" value="Peptidase_C1A"/>
</dbReference>
<feature type="transmembrane region" description="Helical" evidence="2">
    <location>
        <begin position="6"/>
        <end position="24"/>
    </location>
</feature>
<evidence type="ECO:0000313" key="4">
    <source>
        <dbReference type="EMBL" id="KAK4359601.1"/>
    </source>
</evidence>
<dbReference type="PANTHER" id="PTHR12411">
    <property type="entry name" value="CYSTEINE PROTEASE FAMILY C1-RELATED"/>
    <property type="match status" value="1"/>
</dbReference>
<dbReference type="EMBL" id="JAVYJV010000011">
    <property type="protein sequence ID" value="KAK4359601.1"/>
    <property type="molecule type" value="Genomic_DNA"/>
</dbReference>
<dbReference type="GO" id="GO:0006508">
    <property type="term" value="P:proteolysis"/>
    <property type="evidence" value="ECO:0007669"/>
    <property type="project" value="InterPro"/>
</dbReference>
<organism evidence="4 5">
    <name type="scientific">Anisodus tanguticus</name>
    <dbReference type="NCBI Taxonomy" id="243964"/>
    <lineage>
        <taxon>Eukaryota</taxon>
        <taxon>Viridiplantae</taxon>
        <taxon>Streptophyta</taxon>
        <taxon>Embryophyta</taxon>
        <taxon>Tracheophyta</taxon>
        <taxon>Spermatophyta</taxon>
        <taxon>Magnoliopsida</taxon>
        <taxon>eudicotyledons</taxon>
        <taxon>Gunneridae</taxon>
        <taxon>Pentapetalae</taxon>
        <taxon>asterids</taxon>
        <taxon>lamiids</taxon>
        <taxon>Solanales</taxon>
        <taxon>Solanaceae</taxon>
        <taxon>Solanoideae</taxon>
        <taxon>Hyoscyameae</taxon>
        <taxon>Anisodus</taxon>
    </lineage>
</organism>
<comment type="similarity">
    <text evidence="1">Belongs to the peptidase C1 family.</text>
</comment>
<evidence type="ECO:0000313" key="5">
    <source>
        <dbReference type="Proteomes" id="UP001291623"/>
    </source>
</evidence>
<dbReference type="Proteomes" id="UP001291623">
    <property type="component" value="Unassembled WGS sequence"/>
</dbReference>
<protein>
    <recommendedName>
        <fullName evidence="3">Peptidase C1A papain C-terminal domain-containing protein</fullName>
    </recommendedName>
</protein>
<name>A0AAE1RZ71_9SOLA</name>
<dbReference type="GO" id="GO:0008234">
    <property type="term" value="F:cysteine-type peptidase activity"/>
    <property type="evidence" value="ECO:0007669"/>
    <property type="project" value="InterPro"/>
</dbReference>
<reference evidence="4" key="1">
    <citation type="submission" date="2023-12" db="EMBL/GenBank/DDBJ databases">
        <title>Genome assembly of Anisodus tanguticus.</title>
        <authorList>
            <person name="Wang Y.-J."/>
        </authorList>
    </citation>
    <scope>NUCLEOTIDE SEQUENCE</scope>
    <source>
        <strain evidence="4">KB-2021</strain>
        <tissue evidence="4">Leaf</tissue>
    </source>
</reference>
<dbReference type="InterPro" id="IPR000668">
    <property type="entry name" value="Peptidase_C1A_C"/>
</dbReference>
<evidence type="ECO:0000259" key="3">
    <source>
        <dbReference type="SMART" id="SM00645"/>
    </source>
</evidence>
<dbReference type="AlphaFoldDB" id="A0AAE1RZ71"/>
<sequence length="152" mass="16337">MAYALIYIIGVIYLMSFLGILAVWSHGGKNALVTGERISLSEQELIDCDNSYNSGCEGGLVGPVFGWVINNGGIDSAADYPYTAFQGTCNTTRHENDLLCVVAQQPVSTEAALIFKGCSAVIWHEVLSRNTILLMVFDSIAPEALLAFVAVD</sequence>
<dbReference type="Gene3D" id="3.90.70.10">
    <property type="entry name" value="Cysteine proteinases"/>
    <property type="match status" value="1"/>
</dbReference>
<keyword evidence="2" id="KW-0812">Transmembrane</keyword>
<keyword evidence="2" id="KW-0472">Membrane</keyword>
<accession>A0AAE1RZ71</accession>
<evidence type="ECO:0000256" key="2">
    <source>
        <dbReference type="SAM" id="Phobius"/>
    </source>
</evidence>
<proteinExistence type="inferred from homology"/>